<dbReference type="EMBL" id="CP042831">
    <property type="protein sequence ID" value="QEE48237.1"/>
    <property type="molecule type" value="Genomic_DNA"/>
</dbReference>
<feature type="domain" description="VOC" evidence="1">
    <location>
        <begin position="5"/>
        <end position="125"/>
    </location>
</feature>
<dbReference type="Proteomes" id="UP000321222">
    <property type="component" value="Chromosome"/>
</dbReference>
<name>A0A5B9FU46_9FLAO</name>
<dbReference type="InterPro" id="IPR037523">
    <property type="entry name" value="VOC_core"/>
</dbReference>
<dbReference type="Gene3D" id="3.10.180.10">
    <property type="entry name" value="2,3-Dihydroxybiphenyl 1,2-Dioxygenase, domain 1"/>
    <property type="match status" value="1"/>
</dbReference>
<dbReference type="SUPFAM" id="SSF54593">
    <property type="entry name" value="Glyoxalase/Bleomycin resistance protein/Dihydroxybiphenyl dioxygenase"/>
    <property type="match status" value="1"/>
</dbReference>
<dbReference type="Pfam" id="PF00903">
    <property type="entry name" value="Glyoxalase"/>
    <property type="match status" value="1"/>
</dbReference>
<sequence length="125" mass="14194">MFKDTRAFSGYSVNDIPKAKSFYRETLGLDARDGVMGLLELHIKGNNPIILYPKPNHEPATFTVLNFPVKDVEATVEELKTKGVKFESYDFENFKTDEDNIFRGDGPYIAWFKDPAGNILSVLQE</sequence>
<dbReference type="RefSeq" id="WP_147581734.1">
    <property type="nucleotide sequence ID" value="NZ_CP042831.1"/>
</dbReference>
<evidence type="ECO:0000259" key="1">
    <source>
        <dbReference type="PROSITE" id="PS51819"/>
    </source>
</evidence>
<dbReference type="InterPro" id="IPR004360">
    <property type="entry name" value="Glyas_Fos-R_dOase_dom"/>
</dbReference>
<evidence type="ECO:0000313" key="3">
    <source>
        <dbReference type="Proteomes" id="UP000321222"/>
    </source>
</evidence>
<dbReference type="PROSITE" id="PS51819">
    <property type="entry name" value="VOC"/>
    <property type="match status" value="1"/>
</dbReference>
<dbReference type="InterPro" id="IPR029068">
    <property type="entry name" value="Glyas_Bleomycin-R_OHBP_Dase"/>
</dbReference>
<keyword evidence="3" id="KW-1185">Reference proteome</keyword>
<dbReference type="KEGG" id="fak:FUA48_01185"/>
<evidence type="ECO:0000313" key="2">
    <source>
        <dbReference type="EMBL" id="QEE48237.1"/>
    </source>
</evidence>
<gene>
    <name evidence="2" type="ORF">FUA48_01185</name>
</gene>
<organism evidence="2 3">
    <name type="scientific">Flavobacterium alkalisoli</name>
    <dbReference type="NCBI Taxonomy" id="2602769"/>
    <lineage>
        <taxon>Bacteria</taxon>
        <taxon>Pseudomonadati</taxon>
        <taxon>Bacteroidota</taxon>
        <taxon>Flavobacteriia</taxon>
        <taxon>Flavobacteriales</taxon>
        <taxon>Flavobacteriaceae</taxon>
        <taxon>Flavobacterium</taxon>
    </lineage>
</organism>
<proteinExistence type="predicted"/>
<accession>A0A5B9FU46</accession>
<dbReference type="OrthoDB" id="9804907at2"/>
<reference evidence="2 3" key="1">
    <citation type="submission" date="2019-08" db="EMBL/GenBank/DDBJ databases">
        <title>Flavobacterium alkalisoli sp. nov., isolated from rhizosphere soil of Suaeda salsa.</title>
        <authorList>
            <person name="Sun J.-Q."/>
            <person name="Xu L."/>
        </authorList>
    </citation>
    <scope>NUCLEOTIDE SEQUENCE [LARGE SCALE GENOMIC DNA]</scope>
    <source>
        <strain evidence="2 3">XS-5</strain>
    </source>
</reference>
<protein>
    <submittedName>
        <fullName evidence="2">VOC family protein</fullName>
    </submittedName>
</protein>
<dbReference type="AlphaFoldDB" id="A0A5B9FU46"/>